<gene>
    <name evidence="1" type="ORF">FJU30_09415</name>
</gene>
<accession>A0A5J5G1M8</accession>
<dbReference type="AlphaFoldDB" id="A0A5J5G1M8"/>
<dbReference type="OrthoDB" id="1452751at2"/>
<organism evidence="1 2">
    <name type="scientific">Affinibrenneria salicis</name>
    <dbReference type="NCBI Taxonomy" id="2590031"/>
    <lineage>
        <taxon>Bacteria</taxon>
        <taxon>Pseudomonadati</taxon>
        <taxon>Pseudomonadota</taxon>
        <taxon>Gammaproteobacteria</taxon>
        <taxon>Enterobacterales</taxon>
        <taxon>Pectobacteriaceae</taxon>
        <taxon>Affinibrenneria</taxon>
    </lineage>
</organism>
<dbReference type="RefSeq" id="WP_150434727.1">
    <property type="nucleotide sequence ID" value="NZ_VYKJ01000004.1"/>
</dbReference>
<keyword evidence="2" id="KW-1185">Reference proteome</keyword>
<dbReference type="EMBL" id="VYKJ01000004">
    <property type="protein sequence ID" value="KAA9000459.1"/>
    <property type="molecule type" value="Genomic_DNA"/>
</dbReference>
<sequence length="102" mass="11175">MSGSGSFSSNSTSKFYACERLKFYTHIRSPNPLLAKKIKIGDILMVDLIEDSICAIFGGDIVGGITSEHYQNLFKCITGGTIYQASVCELNHGQIKVFVYSV</sequence>
<evidence type="ECO:0000313" key="1">
    <source>
        <dbReference type="EMBL" id="KAA9000459.1"/>
    </source>
</evidence>
<proteinExistence type="predicted"/>
<name>A0A5J5G1M8_9GAMM</name>
<protein>
    <submittedName>
        <fullName evidence="1">Uncharacterized protein</fullName>
    </submittedName>
</protein>
<reference evidence="1 2" key="1">
    <citation type="submission" date="2019-09" db="EMBL/GenBank/DDBJ databases">
        <authorList>
            <person name="Li Y."/>
        </authorList>
    </citation>
    <scope>NUCLEOTIDE SEQUENCE [LARGE SCALE GENOMIC DNA]</scope>
    <source>
        <strain evidence="1 2">L3-3HA</strain>
    </source>
</reference>
<evidence type="ECO:0000313" key="2">
    <source>
        <dbReference type="Proteomes" id="UP000335415"/>
    </source>
</evidence>
<dbReference type="Proteomes" id="UP000335415">
    <property type="component" value="Unassembled WGS sequence"/>
</dbReference>
<comment type="caution">
    <text evidence="1">The sequence shown here is derived from an EMBL/GenBank/DDBJ whole genome shotgun (WGS) entry which is preliminary data.</text>
</comment>